<keyword evidence="10" id="KW-1185">Reference proteome</keyword>
<evidence type="ECO:0000313" key="10">
    <source>
        <dbReference type="Proteomes" id="UP001366060"/>
    </source>
</evidence>
<evidence type="ECO:0000256" key="7">
    <source>
        <dbReference type="RuleBase" id="RU364112"/>
    </source>
</evidence>
<keyword evidence="2 7" id="KW-0349">Heme</keyword>
<keyword evidence="5" id="KW-0201">Cytochrome c-type biogenesis</keyword>
<keyword evidence="6 7" id="KW-0408">Iron</keyword>
<reference evidence="9 10" key="1">
    <citation type="submission" date="2024-02" db="EMBL/GenBank/DDBJ databases">
        <title>Bacteria isolated from the canopy kelp, Nereocystis luetkeana.</title>
        <authorList>
            <person name="Pfister C.A."/>
            <person name="Younker I.T."/>
            <person name="Light S.H."/>
        </authorList>
    </citation>
    <scope>NUCLEOTIDE SEQUENCE [LARGE SCALE GENOMIC DNA]</scope>
    <source>
        <strain evidence="9 10">TI.2.07</strain>
    </source>
</reference>
<dbReference type="CDD" id="cd16378">
    <property type="entry name" value="CcmH_N"/>
    <property type="match status" value="1"/>
</dbReference>
<dbReference type="Gene3D" id="1.10.8.640">
    <property type="entry name" value="Cytochrome C biogenesis protein"/>
    <property type="match status" value="1"/>
</dbReference>
<dbReference type="PANTHER" id="PTHR47870">
    <property type="entry name" value="CYTOCHROME C-TYPE BIOGENESIS PROTEIN CCMH"/>
    <property type="match status" value="1"/>
</dbReference>
<evidence type="ECO:0000256" key="1">
    <source>
        <dbReference type="ARBA" id="ARBA00010342"/>
    </source>
</evidence>
<protein>
    <recommendedName>
        <fullName evidence="7">Cytochrome c-type biogenesis protein</fullName>
    </recommendedName>
</protein>
<keyword evidence="7" id="KW-0812">Transmembrane</keyword>
<dbReference type="EMBL" id="JBAKBA010000003">
    <property type="protein sequence ID" value="MEL0657977.1"/>
    <property type="molecule type" value="Genomic_DNA"/>
</dbReference>
<evidence type="ECO:0000256" key="3">
    <source>
        <dbReference type="ARBA" id="ARBA00022723"/>
    </source>
</evidence>
<dbReference type="Pfam" id="PF03918">
    <property type="entry name" value="CcmH"/>
    <property type="match status" value="1"/>
</dbReference>
<proteinExistence type="inferred from homology"/>
<feature type="chain" id="PRO_5044965093" description="Cytochrome c-type biogenesis protein" evidence="7">
    <location>
        <begin position="29"/>
        <end position="164"/>
    </location>
</feature>
<dbReference type="Proteomes" id="UP001366060">
    <property type="component" value="Unassembled WGS sequence"/>
</dbReference>
<name>A0ABU9H7X0_9GAMM</name>
<sequence length="164" mass="18813">MITFNKSNLLIALMIATSLMLFSHNSQAAIETFEFDNAQQEQTFHELTKLLRCPKCQNNNIADSNAELAKDLRNKTYELVTQGQTKEQVIDYMVARFGNFVRYDPPVTPLTIFLWLGPLLFIVFGLLVLLRQIKKQPAKGSQLDAQEQEKLQKLLKQHVKDTKS</sequence>
<evidence type="ECO:0000313" key="9">
    <source>
        <dbReference type="EMBL" id="MEL0657977.1"/>
    </source>
</evidence>
<keyword evidence="3 7" id="KW-0479">Metal-binding</keyword>
<keyword evidence="4 7" id="KW-0732">Signal</keyword>
<gene>
    <name evidence="9" type="ORF">V6255_02395</name>
</gene>
<evidence type="ECO:0000256" key="4">
    <source>
        <dbReference type="ARBA" id="ARBA00022729"/>
    </source>
</evidence>
<comment type="caution">
    <text evidence="9">The sequence shown here is derived from an EMBL/GenBank/DDBJ whole genome shotgun (WGS) entry which is preliminary data.</text>
</comment>
<dbReference type="PANTHER" id="PTHR47870:SF1">
    <property type="entry name" value="CYTOCHROME C-TYPE BIOGENESIS PROTEIN CCMH"/>
    <property type="match status" value="1"/>
</dbReference>
<feature type="transmembrane region" description="Helical" evidence="7">
    <location>
        <begin position="112"/>
        <end position="130"/>
    </location>
</feature>
<keyword evidence="7" id="KW-0472">Membrane</keyword>
<comment type="function">
    <text evidence="7">Possible subunit of a heme lyase.</text>
</comment>
<dbReference type="InterPro" id="IPR038297">
    <property type="entry name" value="CcmH/CycL/NrfF/Ccl2_sf"/>
</dbReference>
<dbReference type="InterPro" id="IPR005616">
    <property type="entry name" value="CcmH/CycL/Ccl2/NrfF_N"/>
</dbReference>
<keyword evidence="7" id="KW-1133">Transmembrane helix</keyword>
<feature type="signal peptide" evidence="7">
    <location>
        <begin position="1"/>
        <end position="28"/>
    </location>
</feature>
<evidence type="ECO:0000256" key="5">
    <source>
        <dbReference type="ARBA" id="ARBA00022748"/>
    </source>
</evidence>
<accession>A0ABU9H7X0</accession>
<evidence type="ECO:0000256" key="2">
    <source>
        <dbReference type="ARBA" id="ARBA00022617"/>
    </source>
</evidence>
<evidence type="ECO:0000256" key="6">
    <source>
        <dbReference type="ARBA" id="ARBA00023004"/>
    </source>
</evidence>
<feature type="domain" description="CcmH/CycL/Ccl2/NrfF N-terminal" evidence="8">
    <location>
        <begin position="19"/>
        <end position="155"/>
    </location>
</feature>
<dbReference type="InterPro" id="IPR051263">
    <property type="entry name" value="C-type_cytochrome_biogenesis"/>
</dbReference>
<comment type="similarity">
    <text evidence="1 7">Belongs to the CcmH/CycL/Ccl2/NrfF family.</text>
</comment>
<dbReference type="RefSeq" id="WP_160060453.1">
    <property type="nucleotide sequence ID" value="NZ_JBAKBA010000003.1"/>
</dbReference>
<organism evidence="9 10">
    <name type="scientific">Psychromonas arctica</name>
    <dbReference type="NCBI Taxonomy" id="168275"/>
    <lineage>
        <taxon>Bacteria</taxon>
        <taxon>Pseudomonadati</taxon>
        <taxon>Pseudomonadota</taxon>
        <taxon>Gammaproteobacteria</taxon>
        <taxon>Alteromonadales</taxon>
        <taxon>Psychromonadaceae</taxon>
        <taxon>Psychromonas</taxon>
    </lineage>
</organism>
<evidence type="ECO:0000259" key="8">
    <source>
        <dbReference type="Pfam" id="PF03918"/>
    </source>
</evidence>